<dbReference type="EC" id="4.1.1.48" evidence="3"/>
<dbReference type="InterPro" id="IPR011060">
    <property type="entry name" value="RibuloseP-bd_barrel"/>
</dbReference>
<organism evidence="10 11">
    <name type="scientific">Candidatus Caccoplasma merdipullorum</name>
    <dbReference type="NCBI Taxonomy" id="2840718"/>
    <lineage>
        <taxon>Bacteria</taxon>
        <taxon>Pseudomonadati</taxon>
        <taxon>Bacteroidota</taxon>
        <taxon>Bacteroidia</taxon>
        <taxon>Bacteroidales</taxon>
        <taxon>Bacteroidaceae</taxon>
        <taxon>Bacteroidaceae incertae sedis</taxon>
        <taxon>Candidatus Caccoplasma</taxon>
    </lineage>
</organism>
<evidence type="ECO:0000256" key="3">
    <source>
        <dbReference type="ARBA" id="ARBA00012362"/>
    </source>
</evidence>
<dbReference type="AlphaFoldDB" id="A0A9D9E325"/>
<dbReference type="GO" id="GO:0004640">
    <property type="term" value="F:phosphoribosylanthranilate isomerase activity"/>
    <property type="evidence" value="ECO:0007669"/>
    <property type="project" value="TreeGrafter"/>
</dbReference>
<keyword evidence="4" id="KW-0028">Amino-acid biosynthesis</keyword>
<dbReference type="PANTHER" id="PTHR22854:SF2">
    <property type="entry name" value="INDOLE-3-GLYCEROL-PHOSPHATE SYNTHASE"/>
    <property type="match status" value="1"/>
</dbReference>
<dbReference type="InterPro" id="IPR001468">
    <property type="entry name" value="Indole-3-GlycerolPSynthase_CS"/>
</dbReference>
<dbReference type="Pfam" id="PF00218">
    <property type="entry name" value="IGPS"/>
    <property type="match status" value="1"/>
</dbReference>
<feature type="domain" description="Indole-3-glycerol phosphate synthase" evidence="9">
    <location>
        <begin position="4"/>
        <end position="260"/>
    </location>
</feature>
<protein>
    <recommendedName>
        <fullName evidence="3">indole-3-glycerol-phosphate synthase</fullName>
        <ecNumber evidence="3">4.1.1.48</ecNumber>
    </recommendedName>
</protein>
<dbReference type="InterPro" id="IPR045186">
    <property type="entry name" value="Indole-3-glycerol_P_synth"/>
</dbReference>
<dbReference type="InterPro" id="IPR013798">
    <property type="entry name" value="Indole-3-glycerol_P_synth_dom"/>
</dbReference>
<evidence type="ECO:0000256" key="7">
    <source>
        <dbReference type="ARBA" id="ARBA00023141"/>
    </source>
</evidence>
<gene>
    <name evidence="10" type="ORF">IAC54_07420</name>
</gene>
<comment type="caution">
    <text evidence="10">The sequence shown here is derived from an EMBL/GenBank/DDBJ whole genome shotgun (WGS) entry which is preliminary data.</text>
</comment>
<dbReference type="PROSITE" id="PS00614">
    <property type="entry name" value="IGPS"/>
    <property type="match status" value="1"/>
</dbReference>
<dbReference type="GO" id="GO:0004425">
    <property type="term" value="F:indole-3-glycerol-phosphate synthase activity"/>
    <property type="evidence" value="ECO:0007669"/>
    <property type="project" value="UniProtKB-EC"/>
</dbReference>
<evidence type="ECO:0000256" key="8">
    <source>
        <dbReference type="ARBA" id="ARBA00023239"/>
    </source>
</evidence>
<reference evidence="10" key="2">
    <citation type="journal article" date="2021" name="PeerJ">
        <title>Extensive microbial diversity within the chicken gut microbiome revealed by metagenomics and culture.</title>
        <authorList>
            <person name="Gilroy R."/>
            <person name="Ravi A."/>
            <person name="Getino M."/>
            <person name="Pursley I."/>
            <person name="Horton D.L."/>
            <person name="Alikhan N.F."/>
            <person name="Baker D."/>
            <person name="Gharbi K."/>
            <person name="Hall N."/>
            <person name="Watson M."/>
            <person name="Adriaenssens E.M."/>
            <person name="Foster-Nyarko E."/>
            <person name="Jarju S."/>
            <person name="Secka A."/>
            <person name="Antonio M."/>
            <person name="Oren A."/>
            <person name="Chaudhuri R.R."/>
            <person name="La Ragione R."/>
            <person name="Hildebrand F."/>
            <person name="Pallen M.J."/>
        </authorList>
    </citation>
    <scope>NUCLEOTIDE SEQUENCE</scope>
    <source>
        <strain evidence="10">G3-4614</strain>
    </source>
</reference>
<proteinExistence type="predicted"/>
<evidence type="ECO:0000256" key="5">
    <source>
        <dbReference type="ARBA" id="ARBA00022793"/>
    </source>
</evidence>
<reference evidence="10" key="1">
    <citation type="submission" date="2020-10" db="EMBL/GenBank/DDBJ databases">
        <authorList>
            <person name="Gilroy R."/>
        </authorList>
    </citation>
    <scope>NUCLEOTIDE SEQUENCE</scope>
    <source>
        <strain evidence="10">G3-4614</strain>
    </source>
</reference>
<dbReference type="Gene3D" id="3.20.20.70">
    <property type="entry name" value="Aldolase class I"/>
    <property type="match status" value="1"/>
</dbReference>
<keyword evidence="8" id="KW-0456">Lyase</keyword>
<dbReference type="PANTHER" id="PTHR22854">
    <property type="entry name" value="TRYPTOPHAN BIOSYNTHESIS PROTEIN"/>
    <property type="match status" value="1"/>
</dbReference>
<keyword evidence="5" id="KW-0210">Decarboxylase</keyword>
<dbReference type="InterPro" id="IPR013785">
    <property type="entry name" value="Aldolase_TIM"/>
</dbReference>
<evidence type="ECO:0000256" key="4">
    <source>
        <dbReference type="ARBA" id="ARBA00022605"/>
    </source>
</evidence>
<name>A0A9D9E325_9BACT</name>
<evidence type="ECO:0000259" key="9">
    <source>
        <dbReference type="Pfam" id="PF00218"/>
    </source>
</evidence>
<dbReference type="Proteomes" id="UP000823636">
    <property type="component" value="Unassembled WGS sequence"/>
</dbReference>
<evidence type="ECO:0000313" key="10">
    <source>
        <dbReference type="EMBL" id="MBO8438707.1"/>
    </source>
</evidence>
<comment type="pathway">
    <text evidence="2">Amino-acid biosynthesis; L-tryptophan biosynthesis; L-tryptophan from chorismate: step 4/5.</text>
</comment>
<evidence type="ECO:0000256" key="1">
    <source>
        <dbReference type="ARBA" id="ARBA00001633"/>
    </source>
</evidence>
<accession>A0A9D9E325</accession>
<keyword evidence="7" id="KW-0057">Aromatic amino acid biosynthesis</keyword>
<evidence type="ECO:0000313" key="11">
    <source>
        <dbReference type="Proteomes" id="UP000823636"/>
    </source>
</evidence>
<dbReference type="GO" id="GO:0000162">
    <property type="term" value="P:L-tryptophan biosynthetic process"/>
    <property type="evidence" value="ECO:0007669"/>
    <property type="project" value="UniProtKB-KW"/>
</dbReference>
<evidence type="ECO:0000256" key="2">
    <source>
        <dbReference type="ARBA" id="ARBA00004696"/>
    </source>
</evidence>
<dbReference type="SUPFAM" id="SSF51366">
    <property type="entry name" value="Ribulose-phoshate binding barrel"/>
    <property type="match status" value="1"/>
</dbReference>
<dbReference type="CDD" id="cd00331">
    <property type="entry name" value="IGPS"/>
    <property type="match status" value="1"/>
</dbReference>
<sequence>MDILAEIVKHKRTEVEMLKRVSPLSPKTIIRNGRMPVSMRERLAAASTGIIAEFKRRSPSKGWINRDARPEQVLPLYEGAGASACSVLADREFFGGSPDDVARARNAANLPLLFKEFVIDEYQIMQAFSAGADAVLLIASVLPPGEIAALARRIHDFGMEVLLEVHTADELCALNGDMEMLGINNRNLGSFFTDTGNSLRMAEAVRKATKGFASAPLLVSESGITSGRVIAELKRAGYGGFLVGESLMRGENPGDNLRRLIEEAER</sequence>
<comment type="catalytic activity">
    <reaction evidence="1">
        <text>1-(2-carboxyphenylamino)-1-deoxy-D-ribulose 5-phosphate + H(+) = (1S,2R)-1-C-(indol-3-yl)glycerol 3-phosphate + CO2 + H2O</text>
        <dbReference type="Rhea" id="RHEA:23476"/>
        <dbReference type="ChEBI" id="CHEBI:15377"/>
        <dbReference type="ChEBI" id="CHEBI:15378"/>
        <dbReference type="ChEBI" id="CHEBI:16526"/>
        <dbReference type="ChEBI" id="CHEBI:58613"/>
        <dbReference type="ChEBI" id="CHEBI:58866"/>
        <dbReference type="EC" id="4.1.1.48"/>
    </reaction>
</comment>
<evidence type="ECO:0000256" key="6">
    <source>
        <dbReference type="ARBA" id="ARBA00022822"/>
    </source>
</evidence>
<dbReference type="EMBL" id="JADIMW010000078">
    <property type="protein sequence ID" value="MBO8438707.1"/>
    <property type="molecule type" value="Genomic_DNA"/>
</dbReference>
<keyword evidence="6" id="KW-0822">Tryptophan biosynthesis</keyword>